<dbReference type="GeneTree" id="ENSGT00390000013163"/>
<feature type="compositionally biased region" description="Low complexity" evidence="1">
    <location>
        <begin position="603"/>
        <end position="626"/>
    </location>
</feature>
<evidence type="ECO:0000313" key="4">
    <source>
        <dbReference type="Proteomes" id="UP000472265"/>
    </source>
</evidence>
<dbReference type="Gene3D" id="3.80.10.10">
    <property type="entry name" value="Ribonuclease Inhibitor"/>
    <property type="match status" value="1"/>
</dbReference>
<dbReference type="InterPro" id="IPR032675">
    <property type="entry name" value="LRR_dom_sf"/>
</dbReference>
<feature type="compositionally biased region" description="Low complexity" evidence="1">
    <location>
        <begin position="684"/>
        <end position="697"/>
    </location>
</feature>
<sequence>MGPRRKPSELQPVGGSGEGQLVLRPSESKDYINELSHEVLCHIFRYLPMKDIMCMECLSRKLREAVTLYLRVVKVVDLCAGRWWEYMPSGFTDNSFLLLLKKMPDLEQLYGLHPRYLERRRVRGYEAFSIPGVLEALQACPSLLGVETSHLELVEAIWNYMPQVHILGKFRNRNGAFPIPAENKLTIPITAKIQTLHLVGVNVPEIPCVSMLRHLYLKWVRLTKPQPFKDFLCVSLRTFVMRNCAGPTNSLKYVPLVTGLASARNLEQLELVRVPFLGGLIQHVVEDSWRSGGFRNLHTIVFGACKNALEVDLGYLIITAARRLHELRIQPSLTKDGVFSALKMAELEFPQFETLHLGYVDEFLLQCKMSHSELVKYGLADVIENPGIITDIGIKVVNEVFSNIKYLLIYNCPHLHNPHHWITDQSRWSRLVDLTLVRCHAIKLESFSQFIESLPSLEFICLDQMFREPPKVYSVYFLFSGKGKTPLRRNNNVAVSVVAPAHQTKAQVLESSCEKSCQVTSEQIKADMKAATENSKRTSSNGIAPEAGATNARPPADRGTFRGTGSAGVAARSGVQPVTGSVSRVGPGVATSRQGGGCGRVLAGTTHRGTTTTDRATGTGRTIDGTEAPSGVHAGDSCSRDAGVRQCTSAAGVYSLNPTDASVNHASRRPTLLTGQGQRQQVPAGSAAAGSGSQQGQARDKDFVPRRPLTRSCTRMSSASLVPETVSVRRKRMADKSTSTSDPVTEDDHVQILSLKSKNLVGITLTNCGITDLVLKDCPKMMFIHATRCRVLKQLRVESAPIVNRFDYAQCKKLDMEQVLDQILRMPPERNRIIYMRPMHQIDSVALERQLFQGPYPYHIAIVHEFSNPANIRNKVRIRSWMDTIANISQELIKYEFFPEATRTEEDVKNYPKYPWGRDIYTLEGVVDGAPYSMITDFPWLKALKAADPNSYARYDFEDDESTTIYAPRRKGQLSADICMETIGEEISERRQSKRGVFERVVVLFLHHCDTPGEPVDDDYI</sequence>
<dbReference type="GO" id="GO:0031146">
    <property type="term" value="P:SCF-dependent proteasomal ubiquitin-dependent protein catabolic process"/>
    <property type="evidence" value="ECO:0007669"/>
    <property type="project" value="InterPro"/>
</dbReference>
<evidence type="ECO:0000313" key="3">
    <source>
        <dbReference type="Ensembl" id="ENSSAUP00010027517.1"/>
    </source>
</evidence>
<proteinExistence type="predicted"/>
<evidence type="ECO:0000256" key="1">
    <source>
        <dbReference type="SAM" id="MobiDB-lite"/>
    </source>
</evidence>
<name>A0A671VPA8_SPAAU</name>
<dbReference type="InterPro" id="IPR042354">
    <property type="entry name" value="FBX38"/>
</dbReference>
<dbReference type="GO" id="GO:0005737">
    <property type="term" value="C:cytoplasm"/>
    <property type="evidence" value="ECO:0007669"/>
    <property type="project" value="TreeGrafter"/>
</dbReference>
<reference evidence="3" key="1">
    <citation type="submission" date="2021-04" db="EMBL/GenBank/DDBJ databases">
        <authorList>
            <consortium name="Wellcome Sanger Institute Data Sharing"/>
        </authorList>
    </citation>
    <scope>NUCLEOTIDE SEQUENCE [LARGE SCALE GENOMIC DNA]</scope>
</reference>
<dbReference type="InterPro" id="IPR036047">
    <property type="entry name" value="F-box-like_dom_sf"/>
</dbReference>
<evidence type="ECO:0000259" key="2">
    <source>
        <dbReference type="Pfam" id="PF00646"/>
    </source>
</evidence>
<dbReference type="GO" id="GO:0005634">
    <property type="term" value="C:nucleus"/>
    <property type="evidence" value="ECO:0007669"/>
    <property type="project" value="TreeGrafter"/>
</dbReference>
<organism evidence="3 4">
    <name type="scientific">Sparus aurata</name>
    <name type="common">Gilthead sea bream</name>
    <dbReference type="NCBI Taxonomy" id="8175"/>
    <lineage>
        <taxon>Eukaryota</taxon>
        <taxon>Metazoa</taxon>
        <taxon>Chordata</taxon>
        <taxon>Craniata</taxon>
        <taxon>Vertebrata</taxon>
        <taxon>Euteleostomi</taxon>
        <taxon>Actinopterygii</taxon>
        <taxon>Neopterygii</taxon>
        <taxon>Teleostei</taxon>
        <taxon>Neoteleostei</taxon>
        <taxon>Acanthomorphata</taxon>
        <taxon>Eupercaria</taxon>
        <taxon>Spariformes</taxon>
        <taxon>Sparidae</taxon>
        <taxon>Sparus</taxon>
    </lineage>
</organism>
<feature type="region of interest" description="Disordered" evidence="1">
    <location>
        <begin position="673"/>
        <end position="744"/>
    </location>
</feature>
<dbReference type="Gene3D" id="1.20.1280.50">
    <property type="match status" value="1"/>
</dbReference>
<dbReference type="AlphaFoldDB" id="A0A671VPA8"/>
<dbReference type="Ensembl" id="ENSSAUT00010029027.1">
    <property type="protein sequence ID" value="ENSSAUP00010027517.1"/>
    <property type="gene ID" value="ENSSAUG00010011844.1"/>
</dbReference>
<dbReference type="InterPro" id="IPR001810">
    <property type="entry name" value="F-box_dom"/>
</dbReference>
<protein>
    <submittedName>
        <fullName evidence="3">F-box protein 38</fullName>
    </submittedName>
</protein>
<accession>A0A671VPA8</accession>
<feature type="region of interest" description="Disordered" evidence="1">
    <location>
        <begin position="528"/>
        <end position="558"/>
    </location>
</feature>
<feature type="compositionally biased region" description="Polar residues" evidence="1">
    <location>
        <begin position="711"/>
        <end position="720"/>
    </location>
</feature>
<dbReference type="SUPFAM" id="SSF52047">
    <property type="entry name" value="RNI-like"/>
    <property type="match status" value="1"/>
</dbReference>
<gene>
    <name evidence="3" type="primary">FBXO38</name>
    <name evidence="3" type="synonym">fbxo38</name>
</gene>
<feature type="compositionally biased region" description="Polar residues" evidence="1">
    <location>
        <begin position="673"/>
        <end position="683"/>
    </location>
</feature>
<reference evidence="3" key="2">
    <citation type="submission" date="2025-08" db="UniProtKB">
        <authorList>
            <consortium name="Ensembl"/>
        </authorList>
    </citation>
    <scope>IDENTIFICATION</scope>
</reference>
<dbReference type="GO" id="GO:0070936">
    <property type="term" value="P:protein K48-linked ubiquitination"/>
    <property type="evidence" value="ECO:0007669"/>
    <property type="project" value="TreeGrafter"/>
</dbReference>
<keyword evidence="4" id="KW-1185">Reference proteome</keyword>
<dbReference type="Proteomes" id="UP000472265">
    <property type="component" value="Chromosome 18"/>
</dbReference>
<feature type="domain" description="F-box" evidence="2">
    <location>
        <begin position="33"/>
        <end position="67"/>
    </location>
</feature>
<feature type="region of interest" description="Disordered" evidence="1">
    <location>
        <begin position="578"/>
        <end position="640"/>
    </location>
</feature>
<dbReference type="PANTHER" id="PTHR14753">
    <property type="entry name" value="F-BOX ONLY PROTEIN 38"/>
    <property type="match status" value="1"/>
</dbReference>
<dbReference type="Pfam" id="PF00646">
    <property type="entry name" value="F-box"/>
    <property type="match status" value="1"/>
</dbReference>
<dbReference type="PANTHER" id="PTHR14753:SF3">
    <property type="entry name" value="F-BOX ONLY PROTEIN 38"/>
    <property type="match status" value="1"/>
</dbReference>
<dbReference type="SUPFAM" id="SSF81383">
    <property type="entry name" value="F-box domain"/>
    <property type="match status" value="1"/>
</dbReference>
<reference evidence="3" key="3">
    <citation type="submission" date="2025-09" db="UniProtKB">
        <authorList>
            <consortium name="Ensembl"/>
        </authorList>
    </citation>
    <scope>IDENTIFICATION</scope>
</reference>
<dbReference type="CDD" id="cd22107">
    <property type="entry name" value="F-box_FBXO38"/>
    <property type="match status" value="1"/>
</dbReference>